<dbReference type="AlphaFoldDB" id="A0AAI8U3L0"/>
<dbReference type="Gene3D" id="2.130.10.10">
    <property type="entry name" value="YVTN repeat-like/Quinoprotein amine dehydrogenase"/>
    <property type="match status" value="2"/>
</dbReference>
<dbReference type="SUPFAM" id="SSF63829">
    <property type="entry name" value="Calcium-dependent phosphotriesterase"/>
    <property type="match status" value="1"/>
</dbReference>
<dbReference type="Proteomes" id="UP001241092">
    <property type="component" value="Chromosome"/>
</dbReference>
<accession>A0AAI8U3L0</accession>
<name>A0AAI8U3L0_MYCME</name>
<organism evidence="1 2">
    <name type="scientific">Mycolicibacterium mageritense</name>
    <name type="common">Mycobacterium mageritense</name>
    <dbReference type="NCBI Taxonomy" id="53462"/>
    <lineage>
        <taxon>Bacteria</taxon>
        <taxon>Bacillati</taxon>
        <taxon>Actinomycetota</taxon>
        <taxon>Actinomycetes</taxon>
        <taxon>Mycobacteriales</taxon>
        <taxon>Mycobacteriaceae</taxon>
        <taxon>Mycolicibacterium</taxon>
    </lineage>
</organism>
<evidence type="ECO:0000313" key="1">
    <source>
        <dbReference type="EMBL" id="BDY33411.1"/>
    </source>
</evidence>
<proteinExistence type="predicted"/>
<dbReference type="EC" id="4.2.99.-" evidence="1"/>
<dbReference type="InterPro" id="IPR015943">
    <property type="entry name" value="WD40/YVTN_repeat-like_dom_sf"/>
</dbReference>
<dbReference type="GO" id="GO:0016829">
    <property type="term" value="F:lyase activity"/>
    <property type="evidence" value="ECO:0007669"/>
    <property type="project" value="UniProtKB-KW"/>
</dbReference>
<dbReference type="PANTHER" id="PTHR40274">
    <property type="entry name" value="VIRGINIAMYCIN B LYASE"/>
    <property type="match status" value="1"/>
</dbReference>
<keyword evidence="1" id="KW-0456">Lyase</keyword>
<protein>
    <submittedName>
        <fullName evidence="1">Virginiamycin B lyase</fullName>
        <ecNumber evidence="1">4.2.99.-</ecNumber>
    </submittedName>
</protein>
<dbReference type="Pfam" id="PF24684">
    <property type="entry name" value="Vgb_lyase"/>
    <property type="match status" value="1"/>
</dbReference>
<sequence>MSRALKIEVDGGPYALAAGRDGAMWVTLVHSGEIARIAADGGVTRYAVAPQSRPSVITAGPDGALWFTRSGDDRIGRITMSGELAEFELADGSAPFGITAGPDGALWFTAMASGEIGRITTAGEVSSQAVVGGMPSMITTGPDGALWFTLNEAGAVGRLTEAGKLTVRELPTPAAGPVGIAATHDDAVWVTEIRAEKLGRIPMGDAIQELDLPGKPHAVVADPADGVWVSLWGTAQLAKISGDGEVIVIDLPRDSEPHGVAIGPDGAPWVALEAGYVLRMPA</sequence>
<gene>
    <name evidence="1" type="primary">vgb_3</name>
    <name evidence="1" type="ORF">hbim_07389</name>
</gene>
<dbReference type="EMBL" id="AP027452">
    <property type="protein sequence ID" value="BDY33411.1"/>
    <property type="molecule type" value="Genomic_DNA"/>
</dbReference>
<dbReference type="InterPro" id="IPR051344">
    <property type="entry name" value="Vgb"/>
</dbReference>
<evidence type="ECO:0000313" key="2">
    <source>
        <dbReference type="Proteomes" id="UP001241092"/>
    </source>
</evidence>
<dbReference type="GO" id="GO:0030288">
    <property type="term" value="C:outer membrane-bounded periplasmic space"/>
    <property type="evidence" value="ECO:0007669"/>
    <property type="project" value="TreeGrafter"/>
</dbReference>
<dbReference type="PANTHER" id="PTHR40274:SF3">
    <property type="entry name" value="VIRGINIAMYCIN B LYASE"/>
    <property type="match status" value="1"/>
</dbReference>
<reference evidence="1" key="1">
    <citation type="submission" date="2023-03" db="EMBL/GenBank/DDBJ databases">
        <title>Draft genome sequence of a Mycolicibacterium mageritense strain H4_3_1 isolated from a hybrid biological-inorganic system reactor.</title>
        <authorList>
            <person name="Feng X."/>
            <person name="Kazama D."/>
            <person name="Sato K."/>
            <person name="Kobayashi H."/>
        </authorList>
    </citation>
    <scope>NUCLEOTIDE SEQUENCE</scope>
    <source>
        <strain evidence="1">H4_3_1</strain>
    </source>
</reference>